<comment type="caution">
    <text evidence="2">The sequence shown here is derived from an EMBL/GenBank/DDBJ whole genome shotgun (WGS) entry which is preliminary data.</text>
</comment>
<dbReference type="EMBL" id="UYIV01000001">
    <property type="protein sequence ID" value="VDH06020.1"/>
    <property type="molecule type" value="Genomic_DNA"/>
</dbReference>
<name>A0A7Z9CGR8_9FLAO</name>
<organism evidence="2 3">
    <name type="scientific">Bergeyella zoohelcum</name>
    <dbReference type="NCBI Taxonomy" id="1015"/>
    <lineage>
        <taxon>Bacteria</taxon>
        <taxon>Pseudomonadati</taxon>
        <taxon>Bacteroidota</taxon>
        <taxon>Flavobacteriia</taxon>
        <taxon>Flavobacteriales</taxon>
        <taxon>Weeksellaceae</taxon>
        <taxon>Bergeyella</taxon>
    </lineage>
</organism>
<protein>
    <submittedName>
        <fullName evidence="2">DNA polymerase III subunits gamma and tau</fullName>
    </submittedName>
</protein>
<feature type="region of interest" description="Disordered" evidence="1">
    <location>
        <begin position="24"/>
        <end position="60"/>
    </location>
</feature>
<evidence type="ECO:0000313" key="2">
    <source>
        <dbReference type="EMBL" id="VDH06020.1"/>
    </source>
</evidence>
<gene>
    <name evidence="2" type="ORF">NCTC12929_02172</name>
</gene>
<dbReference type="RefSeq" id="WP_260391271.1">
    <property type="nucleotide sequence ID" value="NZ_UYIV01000001.1"/>
</dbReference>
<dbReference type="AlphaFoldDB" id="A0A7Z9CGR8"/>
<proteinExistence type="predicted"/>
<feature type="compositionally biased region" description="Polar residues" evidence="1">
    <location>
        <begin position="24"/>
        <end position="38"/>
    </location>
</feature>
<dbReference type="Proteomes" id="UP000270205">
    <property type="component" value="Unassembled WGS sequence"/>
</dbReference>
<evidence type="ECO:0000313" key="3">
    <source>
        <dbReference type="Proteomes" id="UP000270205"/>
    </source>
</evidence>
<evidence type="ECO:0000256" key="1">
    <source>
        <dbReference type="SAM" id="MobiDB-lite"/>
    </source>
</evidence>
<sequence>MPFPLGTEVSKKSEIKSVNTAVHTVQNTQTGSTSSVHSLTEKKHLPKKAAAPLGSDGVKRASSTSIDLFSQLLEQEQKKEEEEKETIDTQNLPKNHFAESDVQEFWHQFLSELKQKEFFIYNAICDFKINKLDENTLKIQYPSETAKTEFDKISPQFFSEFKHKVNHFSVEAQFEINHKMKKEKITRRKIFEQLAEKNPLLNELNSIFNFDLTD</sequence>
<reference evidence="2 3" key="1">
    <citation type="submission" date="2018-11" db="EMBL/GenBank/DDBJ databases">
        <authorList>
            <consortium name="Pathogen Informatics"/>
        </authorList>
    </citation>
    <scope>NUCLEOTIDE SEQUENCE [LARGE SCALE GENOMIC DNA]</scope>
    <source>
        <strain evidence="2 3">NCTC12929</strain>
    </source>
</reference>
<accession>A0A7Z9CGR8</accession>